<dbReference type="Gene3D" id="3.40.50.1820">
    <property type="entry name" value="alpha/beta hydrolase"/>
    <property type="match status" value="1"/>
</dbReference>
<dbReference type="STRING" id="1401328.P856_662"/>
<dbReference type="GO" id="GO:0004553">
    <property type="term" value="F:hydrolase activity, hydrolyzing O-glycosyl compounds"/>
    <property type="evidence" value="ECO:0007669"/>
    <property type="project" value="TreeGrafter"/>
</dbReference>
<evidence type="ECO:0000313" key="4">
    <source>
        <dbReference type="Proteomes" id="UP000018700"/>
    </source>
</evidence>
<dbReference type="OrthoDB" id="9813296at2"/>
<dbReference type="InterPro" id="IPR022742">
    <property type="entry name" value="Hydrolase_4"/>
</dbReference>
<evidence type="ECO:0000313" key="3">
    <source>
        <dbReference type="EMBL" id="AHC73870.1"/>
    </source>
</evidence>
<dbReference type="PANTHER" id="PTHR16138:SF7">
    <property type="entry name" value="PALMITOYL-PROTEIN THIOESTERASE ABHD10, MITOCHONDRIAL"/>
    <property type="match status" value="1"/>
</dbReference>
<dbReference type="PATRIC" id="fig|1401328.3.peg.666"/>
<reference evidence="3 4" key="1">
    <citation type="journal article" date="2013" name="PLoS ONE">
        <title>Bacterial endosymbiosis in a chordate host: long-term co-evolution and conservation of secondary metabolism.</title>
        <authorList>
            <person name="Kwan J.C."/>
            <person name="Schmidt E.W."/>
        </authorList>
    </citation>
    <scope>NUCLEOTIDE SEQUENCE [LARGE SCALE GENOMIC DNA]</scope>
    <source>
        <strain evidence="4">faulkneri L5</strain>
    </source>
</reference>
<evidence type="ECO:0000259" key="2">
    <source>
        <dbReference type="Pfam" id="PF12146"/>
    </source>
</evidence>
<accession>V9TX13</accession>
<dbReference type="InterPro" id="IPR029058">
    <property type="entry name" value="AB_hydrolase_fold"/>
</dbReference>
<name>V9TX13_9PROT</name>
<dbReference type="EMBL" id="CP006745">
    <property type="protein sequence ID" value="AHC73870.1"/>
    <property type="molecule type" value="Genomic_DNA"/>
</dbReference>
<dbReference type="Pfam" id="PF12146">
    <property type="entry name" value="Hydrolase_4"/>
    <property type="match status" value="1"/>
</dbReference>
<dbReference type="Proteomes" id="UP000018700">
    <property type="component" value="Chromosome"/>
</dbReference>
<organism evidence="3 4">
    <name type="scientific">Candidatus Endolissoclinum faulkneri L5</name>
    <dbReference type="NCBI Taxonomy" id="1401328"/>
    <lineage>
        <taxon>Bacteria</taxon>
        <taxon>Pseudomonadati</taxon>
        <taxon>Pseudomonadota</taxon>
        <taxon>Alphaproteobacteria</taxon>
        <taxon>Rhodospirillales</taxon>
        <taxon>Rhodospirillaceae</taxon>
        <taxon>Candidatus Endolissoclinum</taxon>
    </lineage>
</organism>
<dbReference type="HOGENOM" id="CLU_066961_0_0_5"/>
<sequence length="268" mass="30058">MIYRKLILTRANCHIIKIEAAVVDTMITQDGERIAYYHLLGRKPCIMFCGGFMSDMTGTRSMALEKFARKRGQAFTRFDYRGHGQSSGLFCEGNISKWKKDAITVLDSLTSGPVVLVGSSMGGWIALLIALARPERIVGIVGVAAAPDFTEDLMWAKFEENIRHTLVTEGVYLENSDSFDEPYIITMDLIEDGRNHLIMREPIQIKAPVRLLHGMRDTSVPYQLSIILADRLESEDVQVHLVKDGGHRLLNDSDLTLLMRATSDLLEV</sequence>
<dbReference type="KEGG" id="efk:P856_662"/>
<gene>
    <name evidence="3" type="ORF">P856_662</name>
</gene>
<keyword evidence="4" id="KW-1185">Reference proteome</keyword>
<evidence type="ECO:0000256" key="1">
    <source>
        <dbReference type="ARBA" id="ARBA00022801"/>
    </source>
</evidence>
<dbReference type="SUPFAM" id="SSF53474">
    <property type="entry name" value="alpha/beta-Hydrolases"/>
    <property type="match status" value="1"/>
</dbReference>
<protein>
    <submittedName>
        <fullName evidence="3">Alpha/beta hydrolase fold protein</fullName>
    </submittedName>
</protein>
<proteinExistence type="predicted"/>
<keyword evidence="1 3" id="KW-0378">Hydrolase</keyword>
<dbReference type="eggNOG" id="COG1073">
    <property type="taxonomic scope" value="Bacteria"/>
</dbReference>
<dbReference type="InterPro" id="IPR052382">
    <property type="entry name" value="ABHD10_acyl-thioesterase"/>
</dbReference>
<feature type="domain" description="Serine aminopeptidase S33" evidence="2">
    <location>
        <begin position="46"/>
        <end position="157"/>
    </location>
</feature>
<dbReference type="AlphaFoldDB" id="V9TX13"/>
<dbReference type="PANTHER" id="PTHR16138">
    <property type="entry name" value="MYCOPHENOLIC ACID ACYL-GLUCURONIDE ESTERASE, MITOCHONDRIAL"/>
    <property type="match status" value="1"/>
</dbReference>